<accession>A0A1E7MWZ5</accession>
<evidence type="ECO:0000313" key="3">
    <source>
        <dbReference type="Proteomes" id="UP000037395"/>
    </source>
</evidence>
<organism evidence="2 3">
    <name type="scientific">Kitasatospora aureofaciens</name>
    <name type="common">Streptomyces aureofaciens</name>
    <dbReference type="NCBI Taxonomy" id="1894"/>
    <lineage>
        <taxon>Bacteria</taxon>
        <taxon>Bacillati</taxon>
        <taxon>Actinomycetota</taxon>
        <taxon>Actinomycetes</taxon>
        <taxon>Kitasatosporales</taxon>
        <taxon>Streptomycetaceae</taxon>
        <taxon>Kitasatospora</taxon>
    </lineage>
</organism>
<dbReference type="Proteomes" id="UP000037395">
    <property type="component" value="Unassembled WGS sequence"/>
</dbReference>
<protein>
    <submittedName>
        <fullName evidence="2">Uncharacterized protein</fullName>
    </submittedName>
</protein>
<comment type="caution">
    <text evidence="2">The sequence shown here is derived from an EMBL/GenBank/DDBJ whole genome shotgun (WGS) entry which is preliminary data.</text>
</comment>
<evidence type="ECO:0000313" key="2">
    <source>
        <dbReference type="EMBL" id="OEV32965.1"/>
    </source>
</evidence>
<reference evidence="1" key="1">
    <citation type="journal article" date="2014" name="Int. J. Syst. Evol. Microbiol.">
        <title>Complete genome sequence of Corynebacterium casei LMG S-19264T (=DSM 44701T), isolated from a smear-ripened cheese.</title>
        <authorList>
            <consortium name="US DOE Joint Genome Institute (JGI-PGF)"/>
            <person name="Walter F."/>
            <person name="Albersmeier A."/>
            <person name="Kalinowski J."/>
            <person name="Ruckert C."/>
        </authorList>
    </citation>
    <scope>NUCLEOTIDE SEQUENCE</scope>
    <source>
        <strain evidence="1">JCM 4434</strain>
    </source>
</reference>
<keyword evidence="3" id="KW-1185">Reference proteome</keyword>
<dbReference type="EMBL" id="JPRF03000076">
    <property type="protein sequence ID" value="OEV32965.1"/>
    <property type="molecule type" value="Genomic_DNA"/>
</dbReference>
<reference evidence="2" key="3">
    <citation type="submission" date="2016-08" db="EMBL/GenBank/DDBJ databases">
        <title>Sequencing, Assembly and Comparative Genomics of S. aureofaciens ATCC 10762.</title>
        <authorList>
            <person name="Gradnigo J.S."/>
            <person name="Johnson N."/>
            <person name="Somerville G.A."/>
        </authorList>
    </citation>
    <scope>NUCLEOTIDE SEQUENCE [LARGE SCALE GENOMIC DNA]</scope>
    <source>
        <strain evidence="2">ATCC 10762</strain>
    </source>
</reference>
<dbReference type="KEGG" id="kau:B6264_22910"/>
<gene>
    <name evidence="1" type="ORF">GCM10010502_01280</name>
    <name evidence="2" type="ORF">HS99_0013880</name>
</gene>
<proteinExistence type="predicted"/>
<reference evidence="3" key="4">
    <citation type="submission" date="2016-08" db="EMBL/GenBank/DDBJ databases">
        <title>Sequencing, assembly and comparative genomics of S. aureofaciens ATCC 10762.</title>
        <authorList>
            <person name="Gradnigo J.S."/>
            <person name="Johnson N."/>
            <person name="Somerville G.A."/>
        </authorList>
    </citation>
    <scope>NUCLEOTIDE SEQUENCE [LARGE SCALE GENOMIC DNA]</scope>
    <source>
        <strain evidence="3">ATCC 10762 / DSM 40127 / CCM 3239 / JCM 4008 / LMG 5968 / NBRC 12843 / NCIMB 8234 / A-377</strain>
    </source>
</reference>
<reference evidence="1" key="5">
    <citation type="submission" date="2020-09" db="EMBL/GenBank/DDBJ databases">
        <authorList>
            <person name="Sun Q."/>
            <person name="Ohkuma M."/>
        </authorList>
    </citation>
    <scope>NUCLEOTIDE SEQUENCE</scope>
    <source>
        <strain evidence="1">JCM 4434</strain>
    </source>
</reference>
<reference evidence="2 3" key="2">
    <citation type="submission" date="2014-07" db="EMBL/GenBank/DDBJ databases">
        <authorList>
            <person name="Zhang J.E."/>
            <person name="Yang H."/>
            <person name="Guo J."/>
            <person name="Deng Z."/>
            <person name="Luo H."/>
            <person name="Luo M."/>
            <person name="Zhao B."/>
        </authorList>
    </citation>
    <scope>NUCLEOTIDE SEQUENCE [LARGE SCALE GENOMIC DNA]</scope>
    <source>
        <strain evidence="2">ATCC 10762</strain>
        <strain evidence="3">ATCC 10762 / DSM 40127 / CCM 3239 / JCM 4008 / LMG 5968 / NBRC 12843 / NCIMB 8234 / A-377</strain>
    </source>
</reference>
<accession>A0A8H9HCU1</accession>
<name>A0A1E7MWZ5_KITAU</name>
<dbReference type="EMBL" id="BMUB01000001">
    <property type="protein sequence ID" value="GGU54874.1"/>
    <property type="molecule type" value="Genomic_DNA"/>
</dbReference>
<dbReference type="Proteomes" id="UP000610124">
    <property type="component" value="Unassembled WGS sequence"/>
</dbReference>
<evidence type="ECO:0000313" key="1">
    <source>
        <dbReference type="EMBL" id="GGU54874.1"/>
    </source>
</evidence>
<dbReference type="AlphaFoldDB" id="A0A1E7MWZ5"/>
<sequence length="236" mass="25767">MVSIMDGTALQDLVNGLPAAFATAPRPTGIDACPCCNAPAGIETLLRTPRERLGPDELTHYATSALSTVGSPGDFRYFAPRILQLVLTGELTVPDLEVVGVKLARAGWYDWPEAGYLRRLLDALWSDALHNAEEWWDAESVLCALAAADPDRTGDRLAEWARLATPTAVERLHELALAGWLEPSNAFRDKQSSAYRALAEWLHGPDLQLAVEAAVFRTDDPAQLEQLFTVHDILAP</sequence>